<evidence type="ECO:0000313" key="11">
    <source>
        <dbReference type="Proteomes" id="UP000769157"/>
    </source>
</evidence>
<dbReference type="InterPro" id="IPR016903">
    <property type="entry name" value="Nucleolar_cplx-assoc_3"/>
</dbReference>
<feature type="compositionally biased region" description="Basic and acidic residues" evidence="7">
    <location>
        <begin position="8"/>
        <end position="22"/>
    </location>
</feature>
<evidence type="ECO:0000256" key="4">
    <source>
        <dbReference type="ARBA" id="ARBA00023242"/>
    </source>
</evidence>
<dbReference type="GO" id="GO:0003682">
    <property type="term" value="F:chromatin binding"/>
    <property type="evidence" value="ECO:0007669"/>
    <property type="project" value="TreeGrafter"/>
</dbReference>
<dbReference type="Pfam" id="PF07540">
    <property type="entry name" value="NOC3p"/>
    <property type="match status" value="1"/>
</dbReference>
<feature type="domain" description="Nucleolar complex-associated protein 3 N-terminal" evidence="9">
    <location>
        <begin position="128"/>
        <end position="218"/>
    </location>
</feature>
<evidence type="ECO:0000256" key="7">
    <source>
        <dbReference type="SAM" id="MobiDB-lite"/>
    </source>
</evidence>
<organism evidence="10 11">
    <name type="scientific">Ogataea philodendri</name>
    <dbReference type="NCBI Taxonomy" id="1378263"/>
    <lineage>
        <taxon>Eukaryota</taxon>
        <taxon>Fungi</taxon>
        <taxon>Dikarya</taxon>
        <taxon>Ascomycota</taxon>
        <taxon>Saccharomycotina</taxon>
        <taxon>Pichiomycetes</taxon>
        <taxon>Pichiales</taxon>
        <taxon>Pichiaceae</taxon>
        <taxon>Ogataea</taxon>
    </lineage>
</organism>
<dbReference type="AlphaFoldDB" id="A0A9P8T216"/>
<dbReference type="Proteomes" id="UP000769157">
    <property type="component" value="Unassembled WGS sequence"/>
</dbReference>
<dbReference type="OrthoDB" id="10263597at2759"/>
<gene>
    <name evidence="10" type="ORF">OGAPHI_005504</name>
</gene>
<reference evidence="10" key="1">
    <citation type="journal article" date="2021" name="Open Biol.">
        <title>Shared evolutionary footprints suggest mitochondrial oxidative damage underlies multiple complex I losses in fungi.</title>
        <authorList>
            <person name="Schikora-Tamarit M.A."/>
            <person name="Marcet-Houben M."/>
            <person name="Nosek J."/>
            <person name="Gabaldon T."/>
        </authorList>
    </citation>
    <scope>NUCLEOTIDE SEQUENCE</scope>
    <source>
        <strain evidence="10">CBS6075</strain>
    </source>
</reference>
<feature type="domain" description="CCAAT-binding factor" evidence="8">
    <location>
        <begin position="472"/>
        <end position="651"/>
    </location>
</feature>
<dbReference type="Pfam" id="PF03914">
    <property type="entry name" value="CBF"/>
    <property type="match status" value="1"/>
</dbReference>
<dbReference type="InterPro" id="IPR005612">
    <property type="entry name" value="CCAAT-binding_factor"/>
</dbReference>
<evidence type="ECO:0000313" key="10">
    <source>
        <dbReference type="EMBL" id="KAH3662256.1"/>
    </source>
</evidence>
<dbReference type="InterPro" id="IPR011501">
    <property type="entry name" value="Noc3_N"/>
</dbReference>
<feature type="compositionally biased region" description="Acidic residues" evidence="7">
    <location>
        <begin position="93"/>
        <end position="117"/>
    </location>
</feature>
<dbReference type="GeneID" id="70237468"/>
<evidence type="ECO:0000259" key="9">
    <source>
        <dbReference type="Pfam" id="PF07540"/>
    </source>
</evidence>
<dbReference type="EMBL" id="JAEUBE010000378">
    <property type="protein sequence ID" value="KAH3662256.1"/>
    <property type="molecule type" value="Genomic_DNA"/>
</dbReference>
<comment type="similarity">
    <text evidence="2 5">Belongs to the CBF/MAK21 family.</text>
</comment>
<feature type="region of interest" description="Disordered" evidence="7">
    <location>
        <begin position="1"/>
        <end position="122"/>
    </location>
</feature>
<dbReference type="GO" id="GO:0042254">
    <property type="term" value="P:ribosome biogenesis"/>
    <property type="evidence" value="ECO:0007669"/>
    <property type="project" value="UniProtKB-KW"/>
</dbReference>
<evidence type="ECO:0000256" key="3">
    <source>
        <dbReference type="ARBA" id="ARBA00023054"/>
    </source>
</evidence>
<dbReference type="PIRSF" id="PIRSF028977">
    <property type="entry name" value="Nucleolar_complex_p3"/>
    <property type="match status" value="1"/>
</dbReference>
<proteinExistence type="inferred from homology"/>
<evidence type="ECO:0000256" key="6">
    <source>
        <dbReference type="SAM" id="Coils"/>
    </source>
</evidence>
<dbReference type="PANTHER" id="PTHR14428:SF5">
    <property type="entry name" value="NUCLEOLAR COMPLEX PROTEIN 3 HOMOLOG"/>
    <property type="match status" value="1"/>
</dbReference>
<reference evidence="10" key="2">
    <citation type="submission" date="2021-01" db="EMBL/GenBank/DDBJ databases">
        <authorList>
            <person name="Schikora-Tamarit M.A."/>
        </authorList>
    </citation>
    <scope>NUCLEOTIDE SEQUENCE</scope>
    <source>
        <strain evidence="10">CBS6075</strain>
    </source>
</reference>
<keyword evidence="5" id="KW-0690">Ribosome biogenesis</keyword>
<protein>
    <recommendedName>
        <fullName evidence="5">Nucleolar complex-associated protein 3</fullName>
    </recommendedName>
</protein>
<sequence>MGKRKVKRSVEQRQLKRQKEADAQLSTGLFNEYDRGSDVQSDVSFDEDEEQDYELRPRQFKQQQDVEEALPIKTLDGSFQRVMKAKQEKPVEEQEDDEPEQEPEPEPESESEPESDNDLSPQEKLIKTKEEIAAIAESIMEDPEEHVKQLSRLRRMAKSRNPNTSKLSLLAAVPIFKSIAPAYRIRPLSEIEKKQKVGRDVAKLRFFEETLVFEYKQYVDLLSTKSRVVATTPKASELDIQLGVLANNAACELALALRFFNYRKDLLQIVVRRAIRKPATEQEFKVYEKSIQTIEELFKEDADRGDISLELATLLGRAIRTREFKVDESVVNVFLALSVLDDYNPNAKEHEEPLKLKKKERVHLSKKERKQRKERKLIEKELLAAEQAVTAEERERNQAQVLKILVTLYLEILRARPEKLMAPVLEGLAKYGHQVNVDLIGDFLQVLREICENMLETINEGTIVSTSLRQILLAIVTSFSLTANLPTKRISVDLNKFVQYLYSLLPSLALDPDIEFSHKTLRLIDPLQTTAQYRPNVNIATKAELLLRCLDYIFFNSRSGSGKRSLVFTKRLYSAILQTPEKSSIAGLKFLDKLMARYEDIKGLYTTEDRIQNGVYRPEMDNMELANADVAVLWENVLLESHYCPNVAAGAKAVMKRAK</sequence>
<accession>A0A9P8T216</accession>
<comment type="function">
    <text evidence="5">Required for synthesis of 60S ribosomal subunits and the transport of pre-ribosomes from the nucleoplasm to the cytoplasm.</text>
</comment>
<keyword evidence="4" id="KW-0539">Nucleus</keyword>
<name>A0A9P8T216_9ASCO</name>
<evidence type="ECO:0000256" key="2">
    <source>
        <dbReference type="ARBA" id="ARBA00007797"/>
    </source>
</evidence>
<evidence type="ECO:0000256" key="1">
    <source>
        <dbReference type="ARBA" id="ARBA00004604"/>
    </source>
</evidence>
<keyword evidence="11" id="KW-1185">Reference proteome</keyword>
<keyword evidence="3 6" id="KW-0175">Coiled coil</keyword>
<dbReference type="GO" id="GO:0006270">
    <property type="term" value="P:DNA replication initiation"/>
    <property type="evidence" value="ECO:0007669"/>
    <property type="project" value="TreeGrafter"/>
</dbReference>
<dbReference type="RefSeq" id="XP_046059345.1">
    <property type="nucleotide sequence ID" value="XM_046206696.1"/>
</dbReference>
<dbReference type="GO" id="GO:0005730">
    <property type="term" value="C:nucleolus"/>
    <property type="evidence" value="ECO:0007669"/>
    <property type="project" value="UniProtKB-SubCell"/>
</dbReference>
<evidence type="ECO:0000256" key="5">
    <source>
        <dbReference type="PIRNR" id="PIRNR028977"/>
    </source>
</evidence>
<comment type="caution">
    <text evidence="10">The sequence shown here is derived from an EMBL/GenBank/DDBJ whole genome shotgun (WGS) entry which is preliminary data.</text>
</comment>
<dbReference type="PANTHER" id="PTHR14428">
    <property type="entry name" value="NUCLEOLAR COMPLEX PROTEIN 3"/>
    <property type="match status" value="1"/>
</dbReference>
<evidence type="ECO:0000259" key="8">
    <source>
        <dbReference type="Pfam" id="PF03914"/>
    </source>
</evidence>
<feature type="coiled-coil region" evidence="6">
    <location>
        <begin position="368"/>
        <end position="395"/>
    </location>
</feature>
<comment type="subcellular location">
    <subcellularLocation>
        <location evidence="1 5">Nucleus</location>
        <location evidence="1 5">Nucleolus</location>
    </subcellularLocation>
</comment>